<dbReference type="InterPro" id="IPR010987">
    <property type="entry name" value="Glutathione-S-Trfase_C-like"/>
</dbReference>
<evidence type="ECO:0000259" key="2">
    <source>
        <dbReference type="PROSITE" id="PS50405"/>
    </source>
</evidence>
<sequence length="207" mass="23739">MALVLYYAPGACSGVTINALEELGLDCDYRKIDLSSGEQKTEAYRKINPYGKVPALISDDKLLTENPAILLYLHSLVADSTLLPKTDDKYQAALYSSDLMWMSSSVHPSVRHVCMPMYYTLNQDTTDVVEKGRQSLTSYFNIAEKRLHNQAWWYGSKWSIVDVYLHWCYTRALRGGYSLSDFPALLEHQQRVEARPSFQRRKAIENR</sequence>
<dbReference type="Gene3D" id="3.40.30.10">
    <property type="entry name" value="Glutaredoxin"/>
    <property type="match status" value="1"/>
</dbReference>
<gene>
    <name evidence="3" type="ORF">PGX00_17160</name>
</gene>
<dbReference type="SUPFAM" id="SSF52833">
    <property type="entry name" value="Thioredoxin-like"/>
    <property type="match status" value="1"/>
</dbReference>
<comment type="caution">
    <text evidence="3">The sequence shown here is derived from an EMBL/GenBank/DDBJ whole genome shotgun (WGS) entry which is preliminary data.</text>
</comment>
<dbReference type="PROSITE" id="PS50405">
    <property type="entry name" value="GST_CTER"/>
    <property type="match status" value="1"/>
</dbReference>
<dbReference type="SFLD" id="SFLDG01150">
    <property type="entry name" value="Main.1:_Beta-like"/>
    <property type="match status" value="1"/>
</dbReference>
<dbReference type="InterPro" id="IPR004045">
    <property type="entry name" value="Glutathione_S-Trfase_N"/>
</dbReference>
<dbReference type="SUPFAM" id="SSF47616">
    <property type="entry name" value="GST C-terminal domain-like"/>
    <property type="match status" value="1"/>
</dbReference>
<dbReference type="SFLD" id="SFLDS00019">
    <property type="entry name" value="Glutathione_Transferase_(cytos"/>
    <property type="match status" value="1"/>
</dbReference>
<dbReference type="Gene3D" id="1.20.1050.10">
    <property type="match status" value="1"/>
</dbReference>
<evidence type="ECO:0000313" key="3">
    <source>
        <dbReference type="EMBL" id="MDB1125282.1"/>
    </source>
</evidence>
<dbReference type="InterPro" id="IPR040079">
    <property type="entry name" value="Glutathione_S-Trfase"/>
</dbReference>
<dbReference type="CDD" id="cd03057">
    <property type="entry name" value="GST_N_Beta"/>
    <property type="match status" value="1"/>
</dbReference>
<dbReference type="EMBL" id="JAQLOI010000003">
    <property type="protein sequence ID" value="MDB1125282.1"/>
    <property type="molecule type" value="Genomic_DNA"/>
</dbReference>
<dbReference type="Pfam" id="PF14497">
    <property type="entry name" value="GST_C_3"/>
    <property type="match status" value="1"/>
</dbReference>
<organism evidence="3 4">
    <name type="scientific">Vibrio algarum</name>
    <dbReference type="NCBI Taxonomy" id="3020714"/>
    <lineage>
        <taxon>Bacteria</taxon>
        <taxon>Pseudomonadati</taxon>
        <taxon>Pseudomonadota</taxon>
        <taxon>Gammaproteobacteria</taxon>
        <taxon>Vibrionales</taxon>
        <taxon>Vibrionaceae</taxon>
        <taxon>Vibrio</taxon>
    </lineage>
</organism>
<dbReference type="PANTHER" id="PTHR44051">
    <property type="entry name" value="GLUTATHIONE S-TRANSFERASE-RELATED"/>
    <property type="match status" value="1"/>
</dbReference>
<keyword evidence="4" id="KW-1185">Reference proteome</keyword>
<accession>A0ABT4YV69</accession>
<dbReference type="InterPro" id="IPR004046">
    <property type="entry name" value="GST_C"/>
</dbReference>
<dbReference type="InterPro" id="IPR036282">
    <property type="entry name" value="Glutathione-S-Trfase_C_sf"/>
</dbReference>
<evidence type="ECO:0000313" key="4">
    <source>
        <dbReference type="Proteomes" id="UP001210678"/>
    </source>
</evidence>
<dbReference type="InterPro" id="IPR036249">
    <property type="entry name" value="Thioredoxin-like_sf"/>
</dbReference>
<dbReference type="SFLD" id="SFLDG00358">
    <property type="entry name" value="Main_(cytGST)"/>
    <property type="match status" value="1"/>
</dbReference>
<dbReference type="PROSITE" id="PS50404">
    <property type="entry name" value="GST_NTER"/>
    <property type="match status" value="1"/>
</dbReference>
<dbReference type="RefSeq" id="WP_272138846.1">
    <property type="nucleotide sequence ID" value="NZ_JAQLOI010000003.1"/>
</dbReference>
<dbReference type="PANTHER" id="PTHR44051:SF8">
    <property type="entry name" value="GLUTATHIONE S-TRANSFERASE GSTA"/>
    <property type="match status" value="1"/>
</dbReference>
<name>A0ABT4YV69_9VIBR</name>
<reference evidence="3 4" key="1">
    <citation type="submission" date="2023-01" db="EMBL/GenBank/DDBJ databases">
        <title>Vibrio sp. KJ40-1 sp.nov, isolated from marine algae.</title>
        <authorList>
            <person name="Butt M."/>
            <person name="Kim J.M.J."/>
            <person name="Jeon C.O.C."/>
        </authorList>
    </citation>
    <scope>NUCLEOTIDE SEQUENCE [LARGE SCALE GENOMIC DNA]</scope>
    <source>
        <strain evidence="3 4">KJ40-1</strain>
    </source>
</reference>
<feature type="domain" description="GST C-terminal" evidence="2">
    <location>
        <begin position="88"/>
        <end position="207"/>
    </location>
</feature>
<feature type="domain" description="GST N-terminal" evidence="1">
    <location>
        <begin position="1"/>
        <end position="81"/>
    </location>
</feature>
<dbReference type="Pfam" id="PF02798">
    <property type="entry name" value="GST_N"/>
    <property type="match status" value="1"/>
</dbReference>
<protein>
    <submittedName>
        <fullName evidence="3">Glutathione S-transferase family protein</fullName>
    </submittedName>
</protein>
<proteinExistence type="predicted"/>
<evidence type="ECO:0000259" key="1">
    <source>
        <dbReference type="PROSITE" id="PS50404"/>
    </source>
</evidence>
<dbReference type="Proteomes" id="UP001210678">
    <property type="component" value="Unassembled WGS sequence"/>
</dbReference>